<proteinExistence type="predicted"/>
<dbReference type="InterPro" id="IPR052998">
    <property type="entry name" value="Hetero-Diels-Alderase-like"/>
</dbReference>
<evidence type="ECO:0008006" key="4">
    <source>
        <dbReference type="Google" id="ProtNLM"/>
    </source>
</evidence>
<organism evidence="2 3">
    <name type="scientific">Alectoria fallacina</name>
    <dbReference type="NCBI Taxonomy" id="1903189"/>
    <lineage>
        <taxon>Eukaryota</taxon>
        <taxon>Fungi</taxon>
        <taxon>Dikarya</taxon>
        <taxon>Ascomycota</taxon>
        <taxon>Pezizomycotina</taxon>
        <taxon>Lecanoromycetes</taxon>
        <taxon>OSLEUM clade</taxon>
        <taxon>Lecanoromycetidae</taxon>
        <taxon>Lecanorales</taxon>
        <taxon>Lecanorineae</taxon>
        <taxon>Parmeliaceae</taxon>
        <taxon>Alectoria</taxon>
    </lineage>
</organism>
<dbReference type="PANTHER" id="PTHR42060">
    <property type="entry name" value="NHL REPEAT-CONTAINING PROTEIN-RELATED"/>
    <property type="match status" value="1"/>
</dbReference>
<comment type="caution">
    <text evidence="2">The sequence shown here is derived from an EMBL/GenBank/DDBJ whole genome shotgun (WGS) entry which is preliminary data.</text>
</comment>
<dbReference type="EMBL" id="CAJPDR010000056">
    <property type="protein sequence ID" value="CAF9912664.1"/>
    <property type="molecule type" value="Genomic_DNA"/>
</dbReference>
<protein>
    <recommendedName>
        <fullName evidence="4">SMP-30/Gluconolactonase/LRE-like region domain-containing protein</fullName>
    </recommendedName>
</protein>
<dbReference type="SUPFAM" id="SSF63829">
    <property type="entry name" value="Calcium-dependent phosphotriesterase"/>
    <property type="match status" value="1"/>
</dbReference>
<dbReference type="PANTHER" id="PTHR42060:SF1">
    <property type="entry name" value="NHL REPEAT-CONTAINING PROTEIN"/>
    <property type="match status" value="1"/>
</dbReference>
<evidence type="ECO:0000313" key="3">
    <source>
        <dbReference type="Proteomes" id="UP000664203"/>
    </source>
</evidence>
<dbReference type="Gene3D" id="2.120.10.30">
    <property type="entry name" value="TolB, C-terminal domain"/>
    <property type="match status" value="1"/>
</dbReference>
<feature type="chain" id="PRO_5034103597" description="SMP-30/Gluconolactonase/LRE-like region domain-containing protein" evidence="1">
    <location>
        <begin position="20"/>
        <end position="306"/>
    </location>
</feature>
<dbReference type="Proteomes" id="UP000664203">
    <property type="component" value="Unassembled WGS sequence"/>
</dbReference>
<dbReference type="InterPro" id="IPR011042">
    <property type="entry name" value="6-blade_b-propeller_TolB-like"/>
</dbReference>
<keyword evidence="1" id="KW-0732">Signal</keyword>
<keyword evidence="3" id="KW-1185">Reference proteome</keyword>
<name>A0A8H3EU26_9LECA</name>
<evidence type="ECO:0000256" key="1">
    <source>
        <dbReference type="SAM" id="SignalP"/>
    </source>
</evidence>
<dbReference type="OrthoDB" id="9977941at2759"/>
<sequence length="306" mass="32215">MQLTYSIPFLTLLPTFITALPPTHLVYEAPNDTWLENLAARGCGSILPNLLHRFSSGSLTVGITETTPDTFQVIVASATLENNSIYTVSFLVNSDVPLIHLAATVSGAGLLNGLATLNPNTVLAADSYKGVVWAIDTLTGASRIAISDTLMAPLTTSVFESTIGINGIKLRGSTLYLTNSAQALFAKMEIQPNGTAINAAEVIAHSPPGTTYDDFALDGRRDAFLATSQGNTIEEVGRVGEPQIIVAGNINSTEIAEPTAAQFGRTLADRDVLYVTTAGGLEAPINGDERVGGQLVAVDTRGLWRA</sequence>
<gene>
    <name evidence="2" type="ORF">ALECFALPRED_008240</name>
</gene>
<accession>A0A8H3EU26</accession>
<evidence type="ECO:0000313" key="2">
    <source>
        <dbReference type="EMBL" id="CAF9912664.1"/>
    </source>
</evidence>
<dbReference type="AlphaFoldDB" id="A0A8H3EU26"/>
<reference evidence="2" key="1">
    <citation type="submission" date="2021-03" db="EMBL/GenBank/DDBJ databases">
        <authorList>
            <person name="Tagirdzhanova G."/>
        </authorList>
    </citation>
    <scope>NUCLEOTIDE SEQUENCE</scope>
</reference>
<feature type="signal peptide" evidence="1">
    <location>
        <begin position="1"/>
        <end position="19"/>
    </location>
</feature>